<evidence type="ECO:0000259" key="3">
    <source>
        <dbReference type="Pfam" id="PF03372"/>
    </source>
</evidence>
<dbReference type="AlphaFoldDB" id="A0A3N2BCS6"/>
<dbReference type="GO" id="GO:0004519">
    <property type="term" value="F:endonuclease activity"/>
    <property type="evidence" value="ECO:0007669"/>
    <property type="project" value="UniProtKB-KW"/>
</dbReference>
<name>A0A3N2BCS6_9MICO</name>
<evidence type="ECO:0000256" key="1">
    <source>
        <dbReference type="SAM" id="MobiDB-lite"/>
    </source>
</evidence>
<keyword evidence="4" id="KW-0255">Endonuclease</keyword>
<dbReference type="InterPro" id="IPR036691">
    <property type="entry name" value="Endo/exonu/phosph_ase_sf"/>
</dbReference>
<accession>A0A3N2BCS6</accession>
<keyword evidence="4" id="KW-0269">Exonuclease</keyword>
<keyword evidence="4" id="KW-0540">Nuclease</keyword>
<dbReference type="Gene3D" id="3.60.10.10">
    <property type="entry name" value="Endonuclease/exonuclease/phosphatase"/>
    <property type="match status" value="1"/>
</dbReference>
<dbReference type="Proteomes" id="UP000280668">
    <property type="component" value="Unassembled WGS sequence"/>
</dbReference>
<comment type="caution">
    <text evidence="4">The sequence shown here is derived from an EMBL/GenBank/DDBJ whole genome shotgun (WGS) entry which is preliminary data.</text>
</comment>
<keyword evidence="2" id="KW-1133">Transmembrane helix</keyword>
<dbReference type="EMBL" id="RKHK01000001">
    <property type="protein sequence ID" value="ROR73057.1"/>
    <property type="molecule type" value="Genomic_DNA"/>
</dbReference>
<feature type="transmembrane region" description="Helical" evidence="2">
    <location>
        <begin position="43"/>
        <end position="68"/>
    </location>
</feature>
<dbReference type="Pfam" id="PF03372">
    <property type="entry name" value="Exo_endo_phos"/>
    <property type="match status" value="1"/>
</dbReference>
<sequence length="361" mass="38151">MRILGWVLAALVAVASVLTLNPEWIGVVISPWADLTVTYPVSQVIALRSLLVAVFLVLALVFFIAGLVRKIGYGGGTRTLVLTLVMLLVAVGHGSYTWSRGVTNPAEFAPDRDDDRITVFTMNTDGGDTGAESIAEIAGRAGADVLVLNETPAEVAEEAAVLMDQAEQSYQVFTPVIPEGEGADSNGDEGQNEEDEASDLQPGQDIAVLISSSLGEYVVVTPPGTHRVSLRVEPADGVGPAILGVHVTAPVAELHEEWLEDLATVMELCEPRGPRGLIIAGDFNATLDHRPLQDLQRCDDAAVEAGVGGIATWPANLPALIGAPIDRVLYDSQAYETVAGQVVESGRSDHRAVLVRLQPIG</sequence>
<evidence type="ECO:0000313" key="5">
    <source>
        <dbReference type="Proteomes" id="UP000280668"/>
    </source>
</evidence>
<organism evidence="4 5">
    <name type="scientific">Bogoriella caseilytica</name>
    <dbReference type="NCBI Taxonomy" id="56055"/>
    <lineage>
        <taxon>Bacteria</taxon>
        <taxon>Bacillati</taxon>
        <taxon>Actinomycetota</taxon>
        <taxon>Actinomycetes</taxon>
        <taxon>Micrococcales</taxon>
        <taxon>Bogoriellaceae</taxon>
        <taxon>Bogoriella</taxon>
    </lineage>
</organism>
<keyword evidence="2" id="KW-0812">Transmembrane</keyword>
<dbReference type="RefSeq" id="WP_170163227.1">
    <property type="nucleotide sequence ID" value="NZ_RKHK01000001.1"/>
</dbReference>
<keyword evidence="5" id="KW-1185">Reference proteome</keyword>
<protein>
    <submittedName>
        <fullName evidence="4">Endonuclease/exonuclease/phosphatase family protein</fullName>
    </submittedName>
</protein>
<feature type="compositionally biased region" description="Acidic residues" evidence="1">
    <location>
        <begin position="186"/>
        <end position="198"/>
    </location>
</feature>
<evidence type="ECO:0000313" key="4">
    <source>
        <dbReference type="EMBL" id="ROR73057.1"/>
    </source>
</evidence>
<proteinExistence type="predicted"/>
<gene>
    <name evidence="4" type="ORF">EDD31_1423</name>
</gene>
<feature type="domain" description="Endonuclease/exonuclease/phosphatase" evidence="3">
    <location>
        <begin position="121"/>
        <end position="350"/>
    </location>
</feature>
<feature type="transmembrane region" description="Helical" evidence="2">
    <location>
        <begin position="80"/>
        <end position="98"/>
    </location>
</feature>
<evidence type="ECO:0000256" key="2">
    <source>
        <dbReference type="SAM" id="Phobius"/>
    </source>
</evidence>
<dbReference type="InterPro" id="IPR005135">
    <property type="entry name" value="Endo/exonuclease/phosphatase"/>
</dbReference>
<dbReference type="SUPFAM" id="SSF56219">
    <property type="entry name" value="DNase I-like"/>
    <property type="match status" value="1"/>
</dbReference>
<feature type="region of interest" description="Disordered" evidence="1">
    <location>
        <begin position="177"/>
        <end position="202"/>
    </location>
</feature>
<dbReference type="GO" id="GO:0004527">
    <property type="term" value="F:exonuclease activity"/>
    <property type="evidence" value="ECO:0007669"/>
    <property type="project" value="UniProtKB-KW"/>
</dbReference>
<keyword evidence="4" id="KW-0378">Hydrolase</keyword>
<keyword evidence="2" id="KW-0472">Membrane</keyword>
<reference evidence="4 5" key="1">
    <citation type="submission" date="2018-11" db="EMBL/GenBank/DDBJ databases">
        <title>Sequencing the genomes of 1000 actinobacteria strains.</title>
        <authorList>
            <person name="Klenk H.-P."/>
        </authorList>
    </citation>
    <scope>NUCLEOTIDE SEQUENCE [LARGE SCALE GENOMIC DNA]</scope>
    <source>
        <strain evidence="4 5">DSM 11294</strain>
    </source>
</reference>